<proteinExistence type="predicted"/>
<feature type="non-terminal residue" evidence="2">
    <location>
        <position position="1"/>
    </location>
</feature>
<dbReference type="EMBL" id="CAUOFW020003702">
    <property type="protein sequence ID" value="CAK9161550.1"/>
    <property type="molecule type" value="Genomic_DNA"/>
</dbReference>
<feature type="region of interest" description="Disordered" evidence="1">
    <location>
        <begin position="55"/>
        <end position="113"/>
    </location>
</feature>
<name>A0ABC8T0C9_9AQUA</name>
<accession>A0ABC8T0C9</accession>
<comment type="caution">
    <text evidence="2">The sequence shown here is derived from an EMBL/GenBank/DDBJ whole genome shotgun (WGS) entry which is preliminary data.</text>
</comment>
<sequence>MEASEKMMKKGTSKLEETMGFSMVGAIGSSKSKKIEGQGDGAKEASFASARIGDAGVVGGDASVGRLGDDKSIENNDGMASINKMGNKDGAQGTTSDAKRDSEGGTDGVNGDAVRGVPMEQLAMPKARLSVVCQGQHIGVSSVKGSVLGFVMEGECDAFWL</sequence>
<evidence type="ECO:0000313" key="3">
    <source>
        <dbReference type="Proteomes" id="UP001642360"/>
    </source>
</evidence>
<organism evidence="2 3">
    <name type="scientific">Ilex paraguariensis</name>
    <name type="common">yerba mate</name>
    <dbReference type="NCBI Taxonomy" id="185542"/>
    <lineage>
        <taxon>Eukaryota</taxon>
        <taxon>Viridiplantae</taxon>
        <taxon>Streptophyta</taxon>
        <taxon>Embryophyta</taxon>
        <taxon>Tracheophyta</taxon>
        <taxon>Spermatophyta</taxon>
        <taxon>Magnoliopsida</taxon>
        <taxon>eudicotyledons</taxon>
        <taxon>Gunneridae</taxon>
        <taxon>Pentapetalae</taxon>
        <taxon>asterids</taxon>
        <taxon>campanulids</taxon>
        <taxon>Aquifoliales</taxon>
        <taxon>Aquifoliaceae</taxon>
        <taxon>Ilex</taxon>
    </lineage>
</organism>
<gene>
    <name evidence="2" type="ORF">ILEXP_LOCUS30357</name>
</gene>
<feature type="non-terminal residue" evidence="2">
    <location>
        <position position="161"/>
    </location>
</feature>
<keyword evidence="3" id="KW-1185">Reference proteome</keyword>
<reference evidence="2 3" key="1">
    <citation type="submission" date="2024-02" db="EMBL/GenBank/DDBJ databases">
        <authorList>
            <person name="Vignale AGUSTIN F."/>
            <person name="Sosa J E."/>
            <person name="Modenutti C."/>
        </authorList>
    </citation>
    <scope>NUCLEOTIDE SEQUENCE [LARGE SCALE GENOMIC DNA]</scope>
</reference>
<dbReference type="Proteomes" id="UP001642360">
    <property type="component" value="Unassembled WGS sequence"/>
</dbReference>
<evidence type="ECO:0000256" key="1">
    <source>
        <dbReference type="SAM" id="MobiDB-lite"/>
    </source>
</evidence>
<evidence type="ECO:0000313" key="2">
    <source>
        <dbReference type="EMBL" id="CAK9161550.1"/>
    </source>
</evidence>
<protein>
    <submittedName>
        <fullName evidence="2">Uncharacterized protein</fullName>
    </submittedName>
</protein>
<dbReference type="AlphaFoldDB" id="A0ABC8T0C9"/>